<keyword evidence="13" id="KW-1185">Reference proteome</keyword>
<dbReference type="AlphaFoldDB" id="A0A7C9VJ91"/>
<evidence type="ECO:0000256" key="8">
    <source>
        <dbReference type="ARBA" id="ARBA00023065"/>
    </source>
</evidence>
<keyword evidence="7 10" id="KW-1133">Transmembrane helix</keyword>
<dbReference type="GO" id="GO:0005886">
    <property type="term" value="C:plasma membrane"/>
    <property type="evidence" value="ECO:0007669"/>
    <property type="project" value="TreeGrafter"/>
</dbReference>
<evidence type="ECO:0000256" key="4">
    <source>
        <dbReference type="ARBA" id="ARBA00022538"/>
    </source>
</evidence>
<dbReference type="SUPFAM" id="SSF51735">
    <property type="entry name" value="NAD(P)-binding Rossmann-fold domains"/>
    <property type="match status" value="1"/>
</dbReference>
<dbReference type="InterPro" id="IPR036291">
    <property type="entry name" value="NAD(P)-bd_dom_sf"/>
</dbReference>
<feature type="transmembrane region" description="Helical" evidence="10">
    <location>
        <begin position="295"/>
        <end position="316"/>
    </location>
</feature>
<dbReference type="Gene3D" id="3.40.50.720">
    <property type="entry name" value="NAD(P)-binding Rossmann-like Domain"/>
    <property type="match status" value="1"/>
</dbReference>
<name>A0A7C9VJ91_9BRAD</name>
<dbReference type="GO" id="GO:1902600">
    <property type="term" value="P:proton transmembrane transport"/>
    <property type="evidence" value="ECO:0007669"/>
    <property type="project" value="InterPro"/>
</dbReference>
<evidence type="ECO:0000313" key="12">
    <source>
        <dbReference type="EMBL" id="NGX94775.1"/>
    </source>
</evidence>
<dbReference type="PROSITE" id="PS51201">
    <property type="entry name" value="RCK_N"/>
    <property type="match status" value="1"/>
</dbReference>
<keyword evidence="4" id="KW-0633">Potassium transport</keyword>
<comment type="caution">
    <text evidence="12">The sequence shown here is derived from an EMBL/GenBank/DDBJ whole genome shotgun (WGS) entry which is preliminary data.</text>
</comment>
<keyword evidence="8" id="KW-0406">Ion transport</keyword>
<feature type="transmembrane region" description="Helical" evidence="10">
    <location>
        <begin position="86"/>
        <end position="109"/>
    </location>
</feature>
<dbReference type="Pfam" id="PF00999">
    <property type="entry name" value="Na_H_Exchanger"/>
    <property type="match status" value="1"/>
</dbReference>
<protein>
    <submittedName>
        <fullName evidence="12">Potassium:proton antiporter</fullName>
    </submittedName>
</protein>
<feature type="transmembrane region" description="Helical" evidence="10">
    <location>
        <begin position="115"/>
        <end position="135"/>
    </location>
</feature>
<feature type="transmembrane region" description="Helical" evidence="10">
    <location>
        <begin position="181"/>
        <end position="202"/>
    </location>
</feature>
<evidence type="ECO:0000256" key="5">
    <source>
        <dbReference type="ARBA" id="ARBA00022692"/>
    </source>
</evidence>
<dbReference type="PANTHER" id="PTHR46157">
    <property type="entry name" value="K(+) EFFLUX ANTIPORTER 3, CHLOROPLASTIC"/>
    <property type="match status" value="1"/>
</dbReference>
<accession>A0A7C9VJ91</accession>
<keyword evidence="2" id="KW-0813">Transport</keyword>
<keyword evidence="5 10" id="KW-0812">Transmembrane</keyword>
<feature type="transmembrane region" description="Helical" evidence="10">
    <location>
        <begin position="147"/>
        <end position="169"/>
    </location>
</feature>
<evidence type="ECO:0000256" key="1">
    <source>
        <dbReference type="ARBA" id="ARBA00004141"/>
    </source>
</evidence>
<feature type="transmembrane region" description="Helical" evidence="10">
    <location>
        <begin position="328"/>
        <end position="349"/>
    </location>
</feature>
<evidence type="ECO:0000256" key="7">
    <source>
        <dbReference type="ARBA" id="ARBA00022989"/>
    </source>
</evidence>
<feature type="transmembrane region" description="Helical" evidence="10">
    <location>
        <begin position="56"/>
        <end position="74"/>
    </location>
</feature>
<keyword evidence="9 10" id="KW-0472">Membrane</keyword>
<dbReference type="PANTHER" id="PTHR46157:SF4">
    <property type="entry name" value="K(+) EFFLUX ANTIPORTER 3, CHLOROPLASTIC"/>
    <property type="match status" value="1"/>
</dbReference>
<feature type="transmembrane region" description="Helical" evidence="10">
    <location>
        <begin position="214"/>
        <end position="236"/>
    </location>
</feature>
<evidence type="ECO:0000256" key="10">
    <source>
        <dbReference type="SAM" id="Phobius"/>
    </source>
</evidence>
<evidence type="ECO:0000259" key="11">
    <source>
        <dbReference type="PROSITE" id="PS51201"/>
    </source>
</evidence>
<feature type="domain" description="RCK N-terminal" evidence="11">
    <location>
        <begin position="408"/>
        <end position="525"/>
    </location>
</feature>
<evidence type="ECO:0000256" key="2">
    <source>
        <dbReference type="ARBA" id="ARBA00022448"/>
    </source>
</evidence>
<sequence length="570" mass="59623">MANVPLIKTLVVILASAGCISLVARAGLPAAGGYLLAGLIIGPHGLNLIVTSDETRFLAELGIIFLMFMVGLEFSLPAMIAARRDVFVAGSLQVGLTVFIVAGIATLWGVGLPTAVLLGGAVAMSSTAITLKQLVDQGDVDSQQGRLVLGILLFQDLATLPFLVVLGGWKQSGGPDQLEALRQLGIAAGALGIAAFVCKPVFRMWLTWVARTNSADLFLLTVLLLALGTAFAGHLAGLSAPIGAFLAGMVVGESDFRHQIEDDIRPFRDVLLGVFFVTTGMEVDPSTLLAAPMAVLAWIIACLAGKALVVLLVGAIMRWPAPVSTRAALILAHGGESGLLLLTLAINVGAVEPNVGQPALLALAATMALGPILILRSARFAEFINGASHRAKEDAEEAAIRAESQNLGGHVILCGCGRVGRLVSLVLEAANVPYIAVESDLIRFRRAKQSGHKVVFGDAGRKRVLEAAGFSRARLVVLTFDRRHAVERIFHFARGHDPAVSSIVSVADDQEIISFVRAGAGTVFPENVAAGLALADQVLLVCGFSQDAAANVVTAVRAEINPELRGRVGR</sequence>
<dbReference type="Pfam" id="PF02254">
    <property type="entry name" value="TrkA_N"/>
    <property type="match status" value="1"/>
</dbReference>
<reference evidence="12" key="1">
    <citation type="submission" date="2020-02" db="EMBL/GenBank/DDBJ databases">
        <title>Draft genome sequence of Candidatus Afipia apatlaquensis IBT-C3, a potential strain for decolorization of textile dyes.</title>
        <authorList>
            <person name="Sanchez-Reyes A."/>
            <person name="Breton-Deval L."/>
            <person name="Mangelson H."/>
            <person name="Sanchez-Flores A."/>
        </authorList>
    </citation>
    <scope>NUCLEOTIDE SEQUENCE [LARGE SCALE GENOMIC DNA]</scope>
    <source>
        <strain evidence="12">IBT-C3</strain>
    </source>
</reference>
<dbReference type="GO" id="GO:0015297">
    <property type="term" value="F:antiporter activity"/>
    <property type="evidence" value="ECO:0007669"/>
    <property type="project" value="UniProtKB-KW"/>
</dbReference>
<gene>
    <name evidence="12" type="ORF">G4V63_05935</name>
</gene>
<organism evidence="12 13">
    <name type="scientific">Candidatus Afipia apatlaquensis</name>
    <dbReference type="NCBI Taxonomy" id="2712852"/>
    <lineage>
        <taxon>Bacteria</taxon>
        <taxon>Pseudomonadati</taxon>
        <taxon>Pseudomonadota</taxon>
        <taxon>Alphaproteobacteria</taxon>
        <taxon>Hyphomicrobiales</taxon>
        <taxon>Nitrobacteraceae</taxon>
        <taxon>Afipia</taxon>
    </lineage>
</organism>
<keyword evidence="6" id="KW-0630">Potassium</keyword>
<dbReference type="InterPro" id="IPR003148">
    <property type="entry name" value="RCK_N"/>
</dbReference>
<evidence type="ECO:0000313" key="13">
    <source>
        <dbReference type="Proteomes" id="UP000480266"/>
    </source>
</evidence>
<dbReference type="Gene3D" id="1.20.1530.20">
    <property type="match status" value="1"/>
</dbReference>
<evidence type="ECO:0000256" key="6">
    <source>
        <dbReference type="ARBA" id="ARBA00022958"/>
    </source>
</evidence>
<dbReference type="InterPro" id="IPR038770">
    <property type="entry name" value="Na+/solute_symporter_sf"/>
</dbReference>
<feature type="transmembrane region" description="Helical" evidence="10">
    <location>
        <begin position="31"/>
        <end position="50"/>
    </location>
</feature>
<dbReference type="GO" id="GO:0006813">
    <property type="term" value="P:potassium ion transport"/>
    <property type="evidence" value="ECO:0007669"/>
    <property type="project" value="UniProtKB-KW"/>
</dbReference>
<feature type="transmembrane region" description="Helical" evidence="10">
    <location>
        <begin position="355"/>
        <end position="375"/>
    </location>
</feature>
<dbReference type="Proteomes" id="UP000480266">
    <property type="component" value="Unassembled WGS sequence"/>
</dbReference>
<keyword evidence="3" id="KW-0050">Antiport</keyword>
<evidence type="ECO:0000256" key="3">
    <source>
        <dbReference type="ARBA" id="ARBA00022449"/>
    </source>
</evidence>
<dbReference type="InterPro" id="IPR006153">
    <property type="entry name" value="Cation/H_exchanger_TM"/>
</dbReference>
<evidence type="ECO:0000256" key="9">
    <source>
        <dbReference type="ARBA" id="ARBA00023136"/>
    </source>
</evidence>
<proteinExistence type="predicted"/>
<dbReference type="EMBL" id="JAAMRR010000305">
    <property type="protein sequence ID" value="NGX94775.1"/>
    <property type="molecule type" value="Genomic_DNA"/>
</dbReference>
<comment type="subcellular location">
    <subcellularLocation>
        <location evidence="1">Membrane</location>
        <topology evidence="1">Multi-pass membrane protein</topology>
    </subcellularLocation>
</comment>